<evidence type="ECO:0000256" key="6">
    <source>
        <dbReference type="SAM" id="Phobius"/>
    </source>
</evidence>
<dbReference type="Gene3D" id="1.20.1720.10">
    <property type="entry name" value="Multidrug resistance protein D"/>
    <property type="match status" value="1"/>
</dbReference>
<keyword evidence="2" id="KW-0813">Transport</keyword>
<comment type="caution">
    <text evidence="8">The sequence shown here is derived from an EMBL/GenBank/DDBJ whole genome shotgun (WGS) entry which is preliminary data.</text>
</comment>
<dbReference type="SUPFAM" id="SSF52499">
    <property type="entry name" value="Isochorismatase-like hydrolases"/>
    <property type="match status" value="1"/>
</dbReference>
<organism evidence="8 9">
    <name type="scientific">Streptomyces aureus</name>
    <dbReference type="NCBI Taxonomy" id="193461"/>
    <lineage>
        <taxon>Bacteria</taxon>
        <taxon>Bacillati</taxon>
        <taxon>Actinomycetota</taxon>
        <taxon>Actinomycetes</taxon>
        <taxon>Kitasatosporales</taxon>
        <taxon>Streptomycetaceae</taxon>
        <taxon>Streptomyces</taxon>
    </lineage>
</organism>
<feature type="transmembrane region" description="Helical" evidence="6">
    <location>
        <begin position="148"/>
        <end position="170"/>
    </location>
</feature>
<feature type="transmembrane region" description="Helical" evidence="6">
    <location>
        <begin position="222"/>
        <end position="243"/>
    </location>
</feature>
<dbReference type="CDD" id="cd00431">
    <property type="entry name" value="cysteine_hydrolases"/>
    <property type="match status" value="1"/>
</dbReference>
<feature type="transmembrane region" description="Helical" evidence="6">
    <location>
        <begin position="90"/>
        <end position="109"/>
    </location>
</feature>
<feature type="transmembrane region" description="Helical" evidence="6">
    <location>
        <begin position="444"/>
        <end position="461"/>
    </location>
</feature>
<feature type="transmembrane region" description="Helical" evidence="6">
    <location>
        <begin position="312"/>
        <end position="335"/>
    </location>
</feature>
<feature type="transmembrane region" description="Helical" evidence="6">
    <location>
        <begin position="372"/>
        <end position="391"/>
    </location>
</feature>
<dbReference type="SUPFAM" id="SSF103473">
    <property type="entry name" value="MFS general substrate transporter"/>
    <property type="match status" value="1"/>
</dbReference>
<proteinExistence type="predicted"/>
<keyword evidence="3 6" id="KW-0812">Transmembrane</keyword>
<dbReference type="InterPro" id="IPR000868">
    <property type="entry name" value="Isochorismatase-like_dom"/>
</dbReference>
<accession>A0ABV4SV37</accession>
<dbReference type="InterPro" id="IPR020846">
    <property type="entry name" value="MFS_dom"/>
</dbReference>
<sequence length="698" mass="73354">MNTPASQGDASARDPEHKPFGWTLTTPLYVGAALNPVNSSIIATALVPIATELNVAVGATAVLVSSLYLASAVAQPTAGKLAEVLGARRVFLTGIVLVLLGGVVGGLGQNLAMLTVARVLIGIGTSAAFPCAMVLIRRRAQDAGLDAPPGGVLGGIAIAGMATIAVGPPIGGLLVGAAGWRWAFLINIPVTAIALVMALRWLPEDPPLDREHNGFRQVAGRIDLPGILGFAAYMTALVVFLMGLPRIEWIPLIVFVVAAVPTVWWELHKAAPFFDFRGLAANGALARTYLRQALTLLGIYSVMYGMTQWMEAAHGLSTVASGLMLLPMGTVSALLSRPLASRNLVRGPLVTAAVTMLLGSLGILLLTSHSPAIAIVLVSLIFGVTSATTTVGNQTALYRAAPPDQIGTASGLFRTFGYLGTIISAVLGSIVFRSGVTDHGLHSLGLVLAAAGAAVLLLTVLDRQLMRRDTDRETGTPNQTAPYEYCAHSDNPQGEPRMTTDTTPAFPLIDPKRTALLAMDFQNGIVPIAPEPDALVERVKGAIADVRAAGGTIGYVRVAFTEDDWNAIPETNKAFSALAAAKQLHHEDAATQIDARIAPEHGDIVVRKVRFGSLSTTDLHEQLSERGIDTLILTGISTGGVVLSTLIDTADRDYRVFVLSDGVADPHPEVHRVLVDEVFPSRAHLIDTTQLSALLKDA</sequence>
<feature type="transmembrane region" description="Helical" evidence="6">
    <location>
        <begin position="41"/>
        <end position="69"/>
    </location>
</feature>
<dbReference type="Gene3D" id="3.40.50.850">
    <property type="entry name" value="Isochorismatase-like"/>
    <property type="match status" value="1"/>
</dbReference>
<name>A0ABV4SV37_9ACTN</name>
<dbReference type="RefSeq" id="WP_372566087.1">
    <property type="nucleotide sequence ID" value="NZ_JBGOSP010000032.1"/>
</dbReference>
<evidence type="ECO:0000256" key="1">
    <source>
        <dbReference type="ARBA" id="ARBA00004429"/>
    </source>
</evidence>
<dbReference type="InterPro" id="IPR036259">
    <property type="entry name" value="MFS_trans_sf"/>
</dbReference>
<evidence type="ECO:0000256" key="2">
    <source>
        <dbReference type="ARBA" id="ARBA00022448"/>
    </source>
</evidence>
<evidence type="ECO:0000256" key="3">
    <source>
        <dbReference type="ARBA" id="ARBA00022692"/>
    </source>
</evidence>
<feature type="domain" description="Major facilitator superfamily (MFS) profile" evidence="7">
    <location>
        <begin position="24"/>
        <end position="467"/>
    </location>
</feature>
<feature type="transmembrane region" description="Helical" evidence="6">
    <location>
        <begin position="249"/>
        <end position="267"/>
    </location>
</feature>
<dbReference type="PANTHER" id="PTHR23501:SF191">
    <property type="entry name" value="VACUOLAR BASIC AMINO ACID TRANSPORTER 4"/>
    <property type="match status" value="1"/>
</dbReference>
<dbReference type="InterPro" id="IPR036380">
    <property type="entry name" value="Isochorismatase-like_sf"/>
</dbReference>
<feature type="transmembrane region" description="Helical" evidence="6">
    <location>
        <begin position="347"/>
        <end position="366"/>
    </location>
</feature>
<evidence type="ECO:0000256" key="5">
    <source>
        <dbReference type="ARBA" id="ARBA00023136"/>
    </source>
</evidence>
<evidence type="ECO:0000256" key="4">
    <source>
        <dbReference type="ARBA" id="ARBA00022989"/>
    </source>
</evidence>
<protein>
    <submittedName>
        <fullName evidence="8">MFS transporter</fullName>
    </submittedName>
</protein>
<dbReference type="PANTHER" id="PTHR23501">
    <property type="entry name" value="MAJOR FACILITATOR SUPERFAMILY"/>
    <property type="match status" value="1"/>
</dbReference>
<evidence type="ECO:0000313" key="8">
    <source>
        <dbReference type="EMBL" id="MFA3842030.1"/>
    </source>
</evidence>
<evidence type="ECO:0000259" key="7">
    <source>
        <dbReference type="PROSITE" id="PS50850"/>
    </source>
</evidence>
<dbReference type="InterPro" id="IPR011701">
    <property type="entry name" value="MFS"/>
</dbReference>
<reference evidence="8 9" key="1">
    <citation type="submission" date="2024-08" db="EMBL/GenBank/DDBJ databases">
        <title>Genome sequence of Streptomyces aureus CACIA-1.46HGO.</title>
        <authorList>
            <person name="Evangelista-Martinez Z."/>
        </authorList>
    </citation>
    <scope>NUCLEOTIDE SEQUENCE [LARGE SCALE GENOMIC DNA]</scope>
    <source>
        <strain evidence="8 9">CACIA-1.46HGO</strain>
    </source>
</reference>
<dbReference type="PROSITE" id="PS50850">
    <property type="entry name" value="MFS"/>
    <property type="match status" value="1"/>
</dbReference>
<dbReference type="Gene3D" id="1.20.1250.20">
    <property type="entry name" value="MFS general substrate transporter like domains"/>
    <property type="match status" value="1"/>
</dbReference>
<comment type="subcellular location">
    <subcellularLocation>
        <location evidence="1">Cell inner membrane</location>
        <topology evidence="1">Multi-pass membrane protein</topology>
    </subcellularLocation>
</comment>
<keyword evidence="4 6" id="KW-1133">Transmembrane helix</keyword>
<evidence type="ECO:0000313" key="9">
    <source>
        <dbReference type="Proteomes" id="UP001571476"/>
    </source>
</evidence>
<feature type="transmembrane region" description="Helical" evidence="6">
    <location>
        <begin position="288"/>
        <end position="306"/>
    </location>
</feature>
<feature type="transmembrane region" description="Helical" evidence="6">
    <location>
        <begin position="412"/>
        <end position="432"/>
    </location>
</feature>
<dbReference type="EMBL" id="JBGOSP010000032">
    <property type="protein sequence ID" value="MFA3842030.1"/>
    <property type="molecule type" value="Genomic_DNA"/>
</dbReference>
<feature type="transmembrane region" description="Helical" evidence="6">
    <location>
        <begin position="182"/>
        <end position="202"/>
    </location>
</feature>
<dbReference type="Proteomes" id="UP001571476">
    <property type="component" value="Unassembled WGS sequence"/>
</dbReference>
<gene>
    <name evidence="8" type="ORF">ACEG43_38555</name>
</gene>
<dbReference type="Pfam" id="PF00857">
    <property type="entry name" value="Isochorismatase"/>
    <property type="match status" value="1"/>
</dbReference>
<keyword evidence="9" id="KW-1185">Reference proteome</keyword>
<keyword evidence="5 6" id="KW-0472">Membrane</keyword>
<dbReference type="Pfam" id="PF07690">
    <property type="entry name" value="MFS_1"/>
    <property type="match status" value="1"/>
</dbReference>
<feature type="transmembrane region" description="Helical" evidence="6">
    <location>
        <begin position="115"/>
        <end position="136"/>
    </location>
</feature>